<dbReference type="AlphaFoldDB" id="A0A928Z8G9"/>
<gene>
    <name evidence="1" type="ORF">IQ235_03390</name>
</gene>
<accession>A0A928Z8G9</accession>
<protein>
    <submittedName>
        <fullName evidence="1">Uncharacterized protein</fullName>
    </submittedName>
</protein>
<dbReference type="EMBL" id="JADEXN010000036">
    <property type="protein sequence ID" value="MBE9039836.1"/>
    <property type="molecule type" value="Genomic_DNA"/>
</dbReference>
<sequence length="79" mass="8859">MNKIQKPQSNPSLFSDLSEDEAATVNGARCSGYTGWRGYSNYGYQSTNYYPNSNQSAYAYGDGHHYTYYGVANPYYLLG</sequence>
<name>A0A928Z8G9_9CYAN</name>
<dbReference type="Proteomes" id="UP000621799">
    <property type="component" value="Unassembled WGS sequence"/>
</dbReference>
<dbReference type="RefSeq" id="WP_264320096.1">
    <property type="nucleotide sequence ID" value="NZ_JADEXN010000036.1"/>
</dbReference>
<proteinExistence type="predicted"/>
<comment type="caution">
    <text evidence="1">The sequence shown here is derived from an EMBL/GenBank/DDBJ whole genome shotgun (WGS) entry which is preliminary data.</text>
</comment>
<evidence type="ECO:0000313" key="2">
    <source>
        <dbReference type="Proteomes" id="UP000621799"/>
    </source>
</evidence>
<evidence type="ECO:0000313" key="1">
    <source>
        <dbReference type="EMBL" id="MBE9039836.1"/>
    </source>
</evidence>
<reference evidence="1" key="1">
    <citation type="submission" date="2020-10" db="EMBL/GenBank/DDBJ databases">
        <authorList>
            <person name="Castelo-Branco R."/>
            <person name="Eusebio N."/>
            <person name="Adriana R."/>
            <person name="Vieira A."/>
            <person name="Brugerolle De Fraissinette N."/>
            <person name="Rezende De Castro R."/>
            <person name="Schneider M.P."/>
            <person name="Vasconcelos V."/>
            <person name="Leao P.N."/>
        </authorList>
    </citation>
    <scope>NUCLEOTIDE SEQUENCE</scope>
    <source>
        <strain evidence="1">LEGE 11467</strain>
    </source>
</reference>
<organism evidence="1 2">
    <name type="scientific">Zarconia navalis LEGE 11467</name>
    <dbReference type="NCBI Taxonomy" id="1828826"/>
    <lineage>
        <taxon>Bacteria</taxon>
        <taxon>Bacillati</taxon>
        <taxon>Cyanobacteriota</taxon>
        <taxon>Cyanophyceae</taxon>
        <taxon>Oscillatoriophycideae</taxon>
        <taxon>Oscillatoriales</taxon>
        <taxon>Oscillatoriales incertae sedis</taxon>
        <taxon>Zarconia</taxon>
        <taxon>Zarconia navalis</taxon>
    </lineage>
</organism>
<keyword evidence="2" id="KW-1185">Reference proteome</keyword>